<keyword evidence="2" id="KW-1185">Reference proteome</keyword>
<proteinExistence type="predicted"/>
<name>A0AA88DG54_FICCA</name>
<dbReference type="Gramene" id="FCD_00018570-RA">
    <property type="protein sequence ID" value="FCD_00018570-RA:cds"/>
    <property type="gene ID" value="FCD_00018570"/>
</dbReference>
<protein>
    <submittedName>
        <fullName evidence="1">Uncharacterized protein</fullName>
    </submittedName>
</protein>
<dbReference type="AlphaFoldDB" id="A0AA88DG54"/>
<comment type="caution">
    <text evidence="1">The sequence shown here is derived from an EMBL/GenBank/DDBJ whole genome shotgun (WGS) entry which is preliminary data.</text>
</comment>
<reference evidence="1" key="1">
    <citation type="submission" date="2023-07" db="EMBL/GenBank/DDBJ databases">
        <title>draft genome sequence of fig (Ficus carica).</title>
        <authorList>
            <person name="Takahashi T."/>
            <person name="Nishimura K."/>
        </authorList>
    </citation>
    <scope>NUCLEOTIDE SEQUENCE</scope>
</reference>
<dbReference type="Proteomes" id="UP001187192">
    <property type="component" value="Unassembled WGS sequence"/>
</dbReference>
<sequence>MSKLNRVFPYYQVTSYGPNVDVDICAPRDVVATDLDGGLGLVGEALVALKVVVSRLP</sequence>
<gene>
    <name evidence="1" type="ORF">TIFTF001_024584</name>
</gene>
<organism evidence="1 2">
    <name type="scientific">Ficus carica</name>
    <name type="common">Common fig</name>
    <dbReference type="NCBI Taxonomy" id="3494"/>
    <lineage>
        <taxon>Eukaryota</taxon>
        <taxon>Viridiplantae</taxon>
        <taxon>Streptophyta</taxon>
        <taxon>Embryophyta</taxon>
        <taxon>Tracheophyta</taxon>
        <taxon>Spermatophyta</taxon>
        <taxon>Magnoliopsida</taxon>
        <taxon>eudicotyledons</taxon>
        <taxon>Gunneridae</taxon>
        <taxon>Pentapetalae</taxon>
        <taxon>rosids</taxon>
        <taxon>fabids</taxon>
        <taxon>Rosales</taxon>
        <taxon>Moraceae</taxon>
        <taxon>Ficeae</taxon>
        <taxon>Ficus</taxon>
    </lineage>
</organism>
<evidence type="ECO:0000313" key="2">
    <source>
        <dbReference type="Proteomes" id="UP001187192"/>
    </source>
</evidence>
<accession>A0AA88DG54</accession>
<dbReference type="EMBL" id="BTGU01000057">
    <property type="protein sequence ID" value="GMN55466.1"/>
    <property type="molecule type" value="Genomic_DNA"/>
</dbReference>
<evidence type="ECO:0000313" key="1">
    <source>
        <dbReference type="EMBL" id="GMN55466.1"/>
    </source>
</evidence>